<dbReference type="Pfam" id="PF13508">
    <property type="entry name" value="Acetyltransf_7"/>
    <property type="match status" value="1"/>
</dbReference>
<proteinExistence type="predicted"/>
<name>A0ABV1GBD4_9FIRM</name>
<protein>
    <submittedName>
        <fullName evidence="2">GNAT family N-acetyltransferase</fullName>
    </submittedName>
</protein>
<feature type="domain" description="N-acetyltransferase" evidence="1">
    <location>
        <begin position="1"/>
        <end position="126"/>
    </location>
</feature>
<dbReference type="Gene3D" id="3.40.630.30">
    <property type="match status" value="1"/>
</dbReference>
<comment type="caution">
    <text evidence="2">The sequence shown here is derived from an EMBL/GenBank/DDBJ whole genome shotgun (WGS) entry which is preliminary data.</text>
</comment>
<dbReference type="InterPro" id="IPR016181">
    <property type="entry name" value="Acyl_CoA_acyltransferase"/>
</dbReference>
<keyword evidence="3" id="KW-1185">Reference proteome</keyword>
<dbReference type="SUPFAM" id="SSF55729">
    <property type="entry name" value="Acyl-CoA N-acyltransferases (Nat)"/>
    <property type="match status" value="1"/>
</dbReference>
<organism evidence="2 3">
    <name type="scientific">Ruthenibacterium intestinale</name>
    <dbReference type="NCBI Taxonomy" id="3133163"/>
    <lineage>
        <taxon>Bacteria</taxon>
        <taxon>Bacillati</taxon>
        <taxon>Bacillota</taxon>
        <taxon>Clostridia</taxon>
        <taxon>Eubacteriales</taxon>
        <taxon>Oscillospiraceae</taxon>
        <taxon>Ruthenibacterium</taxon>
    </lineage>
</organism>
<dbReference type="InterPro" id="IPR000182">
    <property type="entry name" value="GNAT_dom"/>
</dbReference>
<sequence>MEFSANDRALTAREFLALAARVWPGDYDPVRTEAALARTQNITARDGGALVGCLRILTDGCFFGTIPEILVLPEYRRQGVGSRLLALARASTPTLLYFGAQPEACAFYEKNGCARSLPAYELPPCR</sequence>
<evidence type="ECO:0000259" key="1">
    <source>
        <dbReference type="PROSITE" id="PS51186"/>
    </source>
</evidence>
<dbReference type="Proteomes" id="UP001477672">
    <property type="component" value="Unassembled WGS sequence"/>
</dbReference>
<dbReference type="RefSeq" id="WP_349214182.1">
    <property type="nucleotide sequence ID" value="NZ_JBBMFA010000027.1"/>
</dbReference>
<accession>A0ABV1GBD4</accession>
<gene>
    <name evidence="2" type="ORF">WMO24_00810</name>
</gene>
<evidence type="ECO:0000313" key="3">
    <source>
        <dbReference type="Proteomes" id="UP001477672"/>
    </source>
</evidence>
<reference evidence="2 3" key="1">
    <citation type="submission" date="2024-03" db="EMBL/GenBank/DDBJ databases">
        <title>Human intestinal bacterial collection.</title>
        <authorList>
            <person name="Pauvert C."/>
            <person name="Hitch T.C.A."/>
            <person name="Clavel T."/>
        </authorList>
    </citation>
    <scope>NUCLEOTIDE SEQUENCE [LARGE SCALE GENOMIC DNA]</scope>
    <source>
        <strain evidence="2 3">CLA-JM-H11</strain>
    </source>
</reference>
<dbReference type="PROSITE" id="PS51186">
    <property type="entry name" value="GNAT"/>
    <property type="match status" value="1"/>
</dbReference>
<dbReference type="CDD" id="cd04301">
    <property type="entry name" value="NAT_SF"/>
    <property type="match status" value="1"/>
</dbReference>
<evidence type="ECO:0000313" key="2">
    <source>
        <dbReference type="EMBL" id="MEQ2518987.1"/>
    </source>
</evidence>
<dbReference type="EMBL" id="JBBMFA010000027">
    <property type="protein sequence ID" value="MEQ2518987.1"/>
    <property type="molecule type" value="Genomic_DNA"/>
</dbReference>